<reference evidence="2" key="1">
    <citation type="submission" date="2025-08" db="UniProtKB">
        <authorList>
            <consortium name="Ensembl"/>
        </authorList>
    </citation>
    <scope>IDENTIFICATION</scope>
</reference>
<dbReference type="AlphaFoldDB" id="A0A2K6F5J4"/>
<sequence length="328" mass="35447">VTGLCGYSAPYSAPNMRGLRLIIIPAELLLCCLLLVDAISYRKQTNVLMHLPLSSGSQTPSSDPLSCQTMLPKSLPGFTHMAPLPKFLVGLALRNALEEAGCQADVRALQLQLYRWGGVNATRVLIHHLQRLQKGRSTRRGVSVEALATALQLLASQQPGSHRGRRSLPTNNCENEREQGVYSILQLLPVVGTYYNLGTALYYAAQNCSDKAKERSQEGAIDLGYDLLMAMSGLSGGPEALVISAALKPALKAGVQWLIQYYHDEKEANIPQPETSMEGLVGTSDASDLEETTTMTPLVSEVVSSAPYWGWALFKSYDLAPGDGSLGI</sequence>
<gene>
    <name evidence="2" type="primary">APOF</name>
</gene>
<dbReference type="GO" id="GO:0008203">
    <property type="term" value="P:cholesterol metabolic process"/>
    <property type="evidence" value="ECO:0007669"/>
    <property type="project" value="Ensembl"/>
</dbReference>
<dbReference type="Proteomes" id="UP000233160">
    <property type="component" value="Unassembled WGS sequence"/>
</dbReference>
<feature type="transmembrane region" description="Helical" evidence="1">
    <location>
        <begin position="18"/>
        <end position="39"/>
    </location>
</feature>
<protein>
    <submittedName>
        <fullName evidence="2">Apolipoprotein F</fullName>
    </submittedName>
</protein>
<evidence type="ECO:0000313" key="2">
    <source>
        <dbReference type="Ensembl" id="ENSPCOP00000009267.1"/>
    </source>
</evidence>
<accession>A0A2K6F5J4</accession>
<proteinExistence type="predicted"/>
<evidence type="ECO:0000313" key="3">
    <source>
        <dbReference type="Proteomes" id="UP000233160"/>
    </source>
</evidence>
<keyword evidence="3" id="KW-1185">Reference proteome</keyword>
<dbReference type="GeneTree" id="ENSGT00500000045104"/>
<name>A0A2K6F5J4_PROCO</name>
<keyword evidence="1" id="KW-1133">Transmembrane helix</keyword>
<dbReference type="InterPro" id="IPR026114">
    <property type="entry name" value="APOF"/>
</dbReference>
<dbReference type="Pfam" id="PF15148">
    <property type="entry name" value="Apolipo_F"/>
    <property type="match status" value="1"/>
</dbReference>
<dbReference type="OMA" id="FTHMAPL"/>
<dbReference type="PANTHER" id="PTHR15011">
    <property type="entry name" value="APOLIPOPROTEIN F"/>
    <property type="match status" value="1"/>
</dbReference>
<dbReference type="GO" id="GO:0006641">
    <property type="term" value="P:triglyceride metabolic process"/>
    <property type="evidence" value="ECO:0007669"/>
    <property type="project" value="Ensembl"/>
</dbReference>
<dbReference type="PANTHER" id="PTHR15011:SF3">
    <property type="entry name" value="APOLIPOPROTEIN F"/>
    <property type="match status" value="1"/>
</dbReference>
<keyword evidence="1" id="KW-0472">Membrane</keyword>
<reference evidence="2" key="2">
    <citation type="submission" date="2025-09" db="UniProtKB">
        <authorList>
            <consortium name="Ensembl"/>
        </authorList>
    </citation>
    <scope>IDENTIFICATION</scope>
</reference>
<dbReference type="STRING" id="379532.ENSPCOP00000009267"/>
<dbReference type="GO" id="GO:0005615">
    <property type="term" value="C:extracellular space"/>
    <property type="evidence" value="ECO:0007669"/>
    <property type="project" value="Ensembl"/>
</dbReference>
<keyword evidence="1" id="KW-0812">Transmembrane</keyword>
<evidence type="ECO:0000256" key="1">
    <source>
        <dbReference type="SAM" id="Phobius"/>
    </source>
</evidence>
<dbReference type="Ensembl" id="ENSPCOT00000019833.1">
    <property type="protein sequence ID" value="ENSPCOP00000009267.1"/>
    <property type="gene ID" value="ENSPCOG00000015999.1"/>
</dbReference>
<organism evidence="2 3">
    <name type="scientific">Propithecus coquereli</name>
    <name type="common">Coquerel's sifaka</name>
    <name type="synonym">Propithecus verreauxi coquereli</name>
    <dbReference type="NCBI Taxonomy" id="379532"/>
    <lineage>
        <taxon>Eukaryota</taxon>
        <taxon>Metazoa</taxon>
        <taxon>Chordata</taxon>
        <taxon>Craniata</taxon>
        <taxon>Vertebrata</taxon>
        <taxon>Euteleostomi</taxon>
        <taxon>Mammalia</taxon>
        <taxon>Eutheria</taxon>
        <taxon>Euarchontoglires</taxon>
        <taxon>Primates</taxon>
        <taxon>Strepsirrhini</taxon>
        <taxon>Lemuriformes</taxon>
        <taxon>Indriidae</taxon>
        <taxon>Propithecus</taxon>
    </lineage>
</organism>
<dbReference type="GO" id="GO:0033344">
    <property type="term" value="P:cholesterol efflux"/>
    <property type="evidence" value="ECO:0007669"/>
    <property type="project" value="Ensembl"/>
</dbReference>